<keyword evidence="10" id="KW-1185">Reference proteome</keyword>
<gene>
    <name evidence="9" type="ORF">BCR35DRAFT_322566</name>
</gene>
<evidence type="ECO:0000256" key="2">
    <source>
        <dbReference type="ARBA" id="ARBA00006978"/>
    </source>
</evidence>
<dbReference type="PANTHER" id="PTHR23519:SF5">
    <property type="entry name" value="AUTOPHAGY-RELATED PROTEIN"/>
    <property type="match status" value="1"/>
</dbReference>
<sequence length="552" mass="61249">MDPPAAREKVELTSANIVAGGVGEEPTKEKGPVAVVAGGLREEELQPPSVKDVVTRKELWAYYAYYIGNSGLSLFNFAPTQFQNLLQLAGHNLGDPTTPCDDSVPCVLPFAGNPERNVASIVLICNGISFALQVVLFLVIGSLADFGRWRPWILIGFTALSVGISIGWLGVEEASKWEVATGLYIVGLIAYQGSLTFWTSAFPQLARNLPEMQESQARLISGETTPEKHNQLDSLSRNRIANMAFAVCSCGEVVVLAILVGILFALNSDASTESNTKALSVVCAYAGAVWMVCAMPHFILEKHRPGRKLPEGSSYWTIGFKVLWKALIKIRKLTDTCLYLAMFFLMSDVLNTTVTVISTLQYSVLSFNTLQLTYLLIVGIVAQAAGILLFWYIQKNWRFSTRTMFIVVCVGIILLTIWGMIGCWTTRFGFHNEWEFWFYQAFYGLVVCPWYSYSQTMISEVIPVGTEFLMFALFGSVGKTSAFIGPFVTSAISARTNNTSSAFYFLFALGIVSCTILPFINIERSHRQCARFLEEEARELYTEAERVKAERL</sequence>
<keyword evidence="8" id="KW-0926">Vacuole</keyword>
<feature type="transmembrane region" description="Helical" evidence="8">
    <location>
        <begin position="465"/>
        <end position="489"/>
    </location>
</feature>
<evidence type="ECO:0000256" key="1">
    <source>
        <dbReference type="ARBA" id="ARBA00004128"/>
    </source>
</evidence>
<feature type="transmembrane region" description="Helical" evidence="8">
    <location>
        <begin position="118"/>
        <end position="140"/>
    </location>
</feature>
<dbReference type="InterPro" id="IPR036259">
    <property type="entry name" value="MFS_trans_sf"/>
</dbReference>
<dbReference type="STRING" id="106004.A0A1Y2DGD2"/>
<keyword evidence="4 8" id="KW-0812">Transmembrane</keyword>
<dbReference type="InterPro" id="IPR050495">
    <property type="entry name" value="ATG22/LtaA_families"/>
</dbReference>
<keyword evidence="6 8" id="KW-0072">Autophagy</keyword>
<dbReference type="SUPFAM" id="SSF103473">
    <property type="entry name" value="MFS general substrate transporter"/>
    <property type="match status" value="2"/>
</dbReference>
<feature type="transmembrane region" description="Helical" evidence="8">
    <location>
        <begin position="405"/>
        <end position="430"/>
    </location>
</feature>
<dbReference type="AlphaFoldDB" id="A0A1Y2DGD2"/>
<dbReference type="OrthoDB" id="42657at2759"/>
<evidence type="ECO:0000256" key="7">
    <source>
        <dbReference type="ARBA" id="ARBA00023136"/>
    </source>
</evidence>
<dbReference type="Gene3D" id="1.20.1250.20">
    <property type="entry name" value="MFS general substrate transporter like domains"/>
    <property type="match status" value="1"/>
</dbReference>
<proteinExistence type="inferred from homology"/>
<comment type="function">
    <text evidence="8">Vacuolar effluxer which mediate the efflux of amino acids resulting from autophagic degradation. The release of autophagic amino acids allows the maintenance of protein synthesis and viability during nitrogen starvation.</text>
</comment>
<keyword evidence="7 8" id="KW-0472">Membrane</keyword>
<accession>A0A1Y2DGD2</accession>
<reference evidence="9 10" key="1">
    <citation type="submission" date="2016-07" db="EMBL/GenBank/DDBJ databases">
        <title>Pervasive Adenine N6-methylation of Active Genes in Fungi.</title>
        <authorList>
            <consortium name="DOE Joint Genome Institute"/>
            <person name="Mondo S.J."/>
            <person name="Dannebaum R.O."/>
            <person name="Kuo R.C."/>
            <person name="Labutti K."/>
            <person name="Haridas S."/>
            <person name="Kuo A."/>
            <person name="Salamov A."/>
            <person name="Ahrendt S.R."/>
            <person name="Lipzen A."/>
            <person name="Sullivan W."/>
            <person name="Andreopoulos W.B."/>
            <person name="Clum A."/>
            <person name="Lindquist E."/>
            <person name="Daum C."/>
            <person name="Ramamoorthy G.K."/>
            <person name="Gryganskyi A."/>
            <person name="Culley D."/>
            <person name="Magnuson J.K."/>
            <person name="James T.Y."/>
            <person name="O'Malley M.A."/>
            <person name="Stajich J.E."/>
            <person name="Spatafora J.W."/>
            <person name="Visel A."/>
            <person name="Grigoriev I.V."/>
        </authorList>
    </citation>
    <scope>NUCLEOTIDE SEQUENCE [LARGE SCALE GENOMIC DNA]</scope>
    <source>
        <strain evidence="9 10">62-1032</strain>
    </source>
</reference>
<keyword evidence="8" id="KW-0029">Amino-acid transport</keyword>
<evidence type="ECO:0000256" key="6">
    <source>
        <dbReference type="ARBA" id="ARBA00023006"/>
    </source>
</evidence>
<evidence type="ECO:0000256" key="3">
    <source>
        <dbReference type="ARBA" id="ARBA00022448"/>
    </source>
</evidence>
<evidence type="ECO:0000313" key="9">
    <source>
        <dbReference type="EMBL" id="ORY58340.1"/>
    </source>
</evidence>
<feature type="transmembrane region" description="Helical" evidence="8">
    <location>
        <begin position="372"/>
        <end position="393"/>
    </location>
</feature>
<dbReference type="InParanoid" id="A0A1Y2DGD2"/>
<protein>
    <recommendedName>
        <fullName evidence="8">Autophagy-related protein</fullName>
    </recommendedName>
</protein>
<comment type="subcellular location">
    <subcellularLocation>
        <location evidence="1 8">Vacuole membrane</location>
        <topology evidence="1 8">Multi-pass membrane protein</topology>
    </subcellularLocation>
</comment>
<feature type="transmembrane region" description="Helical" evidence="8">
    <location>
        <begin position="337"/>
        <end position="360"/>
    </location>
</feature>
<dbReference type="GO" id="GO:0006865">
    <property type="term" value="P:amino acid transport"/>
    <property type="evidence" value="ECO:0007669"/>
    <property type="project" value="UniProtKB-KW"/>
</dbReference>
<dbReference type="EMBL" id="MCGR01000079">
    <property type="protein sequence ID" value="ORY58340.1"/>
    <property type="molecule type" value="Genomic_DNA"/>
</dbReference>
<evidence type="ECO:0000256" key="5">
    <source>
        <dbReference type="ARBA" id="ARBA00022989"/>
    </source>
</evidence>
<evidence type="ECO:0000313" key="10">
    <source>
        <dbReference type="Proteomes" id="UP000193467"/>
    </source>
</evidence>
<feature type="transmembrane region" description="Helical" evidence="8">
    <location>
        <begin position="436"/>
        <end position="453"/>
    </location>
</feature>
<dbReference type="Proteomes" id="UP000193467">
    <property type="component" value="Unassembled WGS sequence"/>
</dbReference>
<dbReference type="InterPro" id="IPR024671">
    <property type="entry name" value="Atg22-like"/>
</dbReference>
<feature type="transmembrane region" description="Helical" evidence="8">
    <location>
        <begin position="278"/>
        <end position="300"/>
    </location>
</feature>
<comment type="caution">
    <text evidence="9">The sequence shown here is derived from an EMBL/GenBank/DDBJ whole genome shotgun (WGS) entry which is preliminary data.</text>
</comment>
<feature type="transmembrane region" description="Helical" evidence="8">
    <location>
        <begin position="501"/>
        <end position="522"/>
    </location>
</feature>
<evidence type="ECO:0000256" key="8">
    <source>
        <dbReference type="RuleBase" id="RU363073"/>
    </source>
</evidence>
<keyword evidence="3 8" id="KW-0813">Transport</keyword>
<evidence type="ECO:0000256" key="4">
    <source>
        <dbReference type="ARBA" id="ARBA00022692"/>
    </source>
</evidence>
<name>A0A1Y2DGD2_9BASI</name>
<comment type="similarity">
    <text evidence="2 8">Belongs to the ATG22 family.</text>
</comment>
<dbReference type="PANTHER" id="PTHR23519">
    <property type="entry name" value="AUTOPHAGY-RELATED PROTEIN 22"/>
    <property type="match status" value="1"/>
</dbReference>
<feature type="transmembrane region" description="Helical" evidence="8">
    <location>
        <begin position="152"/>
        <end position="171"/>
    </location>
</feature>
<dbReference type="GO" id="GO:0005774">
    <property type="term" value="C:vacuolar membrane"/>
    <property type="evidence" value="ECO:0007669"/>
    <property type="project" value="UniProtKB-SubCell"/>
</dbReference>
<feature type="transmembrane region" description="Helical" evidence="8">
    <location>
        <begin position="183"/>
        <end position="202"/>
    </location>
</feature>
<keyword evidence="5 8" id="KW-1133">Transmembrane helix</keyword>
<feature type="transmembrane region" description="Helical" evidence="8">
    <location>
        <begin position="244"/>
        <end position="266"/>
    </location>
</feature>
<dbReference type="GO" id="GO:0006914">
    <property type="term" value="P:autophagy"/>
    <property type="evidence" value="ECO:0007669"/>
    <property type="project" value="UniProtKB-KW"/>
</dbReference>
<organism evidence="9 10">
    <name type="scientific">Leucosporidium creatinivorum</name>
    <dbReference type="NCBI Taxonomy" id="106004"/>
    <lineage>
        <taxon>Eukaryota</taxon>
        <taxon>Fungi</taxon>
        <taxon>Dikarya</taxon>
        <taxon>Basidiomycota</taxon>
        <taxon>Pucciniomycotina</taxon>
        <taxon>Microbotryomycetes</taxon>
        <taxon>Leucosporidiales</taxon>
        <taxon>Leucosporidium</taxon>
    </lineage>
</organism>
<feature type="transmembrane region" description="Helical" evidence="8">
    <location>
        <begin position="59"/>
        <end position="78"/>
    </location>
</feature>
<dbReference type="Pfam" id="PF11700">
    <property type="entry name" value="ATG22"/>
    <property type="match status" value="1"/>
</dbReference>